<evidence type="ECO:0000313" key="3">
    <source>
        <dbReference type="Proteomes" id="UP001231736"/>
    </source>
</evidence>
<evidence type="ECO:0000313" key="2">
    <source>
        <dbReference type="EMBL" id="MDP8175128.1"/>
    </source>
</evidence>
<accession>A0AAJ6P2W2</accession>
<evidence type="ECO:0000259" key="1">
    <source>
        <dbReference type="Pfam" id="PF18660"/>
    </source>
</evidence>
<comment type="caution">
    <text evidence="2">The sequence shown here is derived from an EMBL/GenBank/DDBJ whole genome shotgun (WGS) entry which is preliminary data.</text>
</comment>
<dbReference type="Pfam" id="PF18660">
    <property type="entry name" value="Tsi6"/>
    <property type="match status" value="1"/>
</dbReference>
<proteinExistence type="predicted"/>
<name>A0AAJ6P2W2_9PAST</name>
<dbReference type="AlphaFoldDB" id="A0AAJ6P2W2"/>
<dbReference type="EMBL" id="JASAYT010000019">
    <property type="protein sequence ID" value="MDP8175128.1"/>
    <property type="molecule type" value="Genomic_DNA"/>
</dbReference>
<dbReference type="RefSeq" id="WP_306375352.1">
    <property type="nucleotide sequence ID" value="NZ_JASAYT010000019.1"/>
</dbReference>
<sequence length="107" mass="12606">MDIKYERINILNKAKKMINERLNKFPDYHGFIVIDEQIKYLLEVLTSLHVDRDKLNDINVGQYAVHIFESEDPELANILHEVSGIARDLIEENLSPLEKYLRRTGRL</sequence>
<protein>
    <submittedName>
        <fullName evidence="2">Immunity protein Tsi6 family protein</fullName>
    </submittedName>
</protein>
<organism evidence="2 3">
    <name type="scientific">Phocoenobacter skyensis</name>
    <dbReference type="NCBI Taxonomy" id="97481"/>
    <lineage>
        <taxon>Bacteria</taxon>
        <taxon>Pseudomonadati</taxon>
        <taxon>Pseudomonadota</taxon>
        <taxon>Gammaproteobacteria</taxon>
        <taxon>Pasteurellales</taxon>
        <taxon>Pasteurellaceae</taxon>
        <taxon>Phocoenobacter</taxon>
    </lineage>
</organism>
<reference evidence="2" key="1">
    <citation type="journal article" date="2023" name="Front. Microbiol.">
        <title>Phylogeography and host specificity of Pasteurellaceae pathogenic to sea-farmed fish in the north-east Atlantic.</title>
        <authorList>
            <person name="Gulla S."/>
            <person name="Colquhoun D.J."/>
            <person name="Olsen A.B."/>
            <person name="Spilsberg B."/>
            <person name="Lagesen K."/>
            <person name="Aakesson C.P."/>
            <person name="Strom S."/>
            <person name="Manji F."/>
            <person name="Birkbeck T.H."/>
            <person name="Nilsen H.K."/>
        </authorList>
    </citation>
    <scope>NUCLEOTIDE SEQUENCE</scope>
    <source>
        <strain evidence="2">98B1</strain>
    </source>
</reference>
<dbReference type="InterPro" id="IPR040818">
    <property type="entry name" value="Tsi6"/>
</dbReference>
<gene>
    <name evidence="2" type="ORF">QJU97_06645</name>
</gene>
<feature type="domain" description="Tsi6" evidence="1">
    <location>
        <begin position="8"/>
        <end position="85"/>
    </location>
</feature>
<dbReference type="Proteomes" id="UP001231736">
    <property type="component" value="Unassembled WGS sequence"/>
</dbReference>